<dbReference type="InterPro" id="IPR026444">
    <property type="entry name" value="Secre_tail"/>
</dbReference>
<dbReference type="Pfam" id="PF24595">
    <property type="entry name" value="DUF7619"/>
    <property type="match status" value="1"/>
</dbReference>
<keyword evidence="1" id="KW-0732">Signal</keyword>
<evidence type="ECO:0000256" key="1">
    <source>
        <dbReference type="ARBA" id="ARBA00022729"/>
    </source>
</evidence>
<evidence type="ECO:0000259" key="3">
    <source>
        <dbReference type="Pfam" id="PF24595"/>
    </source>
</evidence>
<evidence type="ECO:0000259" key="2">
    <source>
        <dbReference type="Pfam" id="PF18962"/>
    </source>
</evidence>
<dbReference type="EMBL" id="BMFG01000002">
    <property type="protein sequence ID" value="GGD19743.1"/>
    <property type="molecule type" value="Genomic_DNA"/>
</dbReference>
<dbReference type="AlphaFoldDB" id="A0A917D9V5"/>
<reference evidence="4" key="1">
    <citation type="journal article" date="2014" name="Int. J. Syst. Evol. Microbiol.">
        <title>Complete genome sequence of Corynebacterium casei LMG S-19264T (=DSM 44701T), isolated from a smear-ripened cheese.</title>
        <authorList>
            <consortium name="US DOE Joint Genome Institute (JGI-PGF)"/>
            <person name="Walter F."/>
            <person name="Albersmeier A."/>
            <person name="Kalinowski J."/>
            <person name="Ruckert C."/>
        </authorList>
    </citation>
    <scope>NUCLEOTIDE SEQUENCE</scope>
    <source>
        <strain evidence="4">CGMCC 1.12506</strain>
    </source>
</reference>
<keyword evidence="5" id="KW-1185">Reference proteome</keyword>
<gene>
    <name evidence="4" type="ORF">GCM10011343_07870</name>
</gene>
<name>A0A917D9V5_9FLAO</name>
<comment type="caution">
    <text evidence="4">The sequence shown here is derived from an EMBL/GenBank/DDBJ whole genome shotgun (WGS) entry which is preliminary data.</text>
</comment>
<evidence type="ECO:0000313" key="5">
    <source>
        <dbReference type="Proteomes" id="UP000625735"/>
    </source>
</evidence>
<protein>
    <recommendedName>
        <fullName evidence="6">Secretion system C-terminal sorting domain-containing protein</fullName>
    </recommendedName>
</protein>
<sequence length="632" mass="71101">MFSQFYEGFEGDTFPPPGWLVADSGAEGVAQPYSWTRIEIPNIGNWAAYMDRYNIGMGNTSLDWLITPQISVTSNQKLFFSSRTTLAGNQGTLFQVRVSTNPNQSELSSYTVLQQYTEHEINSTFNIYQENAIDLQAFVGQTIHIAFVRVFTQPTEPFGGDRWLLDDIYITHQSMYNPNNSLMLNAFLDLNNNGIKDNNEKDFYLGKFSYQFNSQPLVEGIGTTGYHKLYHPSSFTYNIGFQINPAYSNFYSCNTTYSGTISGTSPNPIFYFPVTISQELLDVEVSLYSSSRARPGYTFSNFFTFKNNGNTTIPSGTITFTNDPTISISQISQTGTTPITNGFIYEFTDLQPMEKRTISVQMPIPQIPIINLGDQIVNTVSITPSNDYYPLNNTSTLTRTIVGSYDPNDKMENHGPTINIDEFGPNDYLYYTIRFENTGTAAADFVKITDLLHTSLNPQTFEMIDASHTYNATRIGNQLEWFFEDIDLPPTSQNPDLSQGFVHFKIKPNPGFAVGDIIPNTAEIYFDYNPAIITNTFETEFISVLSVTDNEPFSVAIYPNPSNQFVYIKLDRTTDALKSIAVFDVLGKQIVSKESLYTFESTLDIGHLNAGTYFVEITTQSNLKTTKKLVIK</sequence>
<dbReference type="Gene3D" id="2.60.120.200">
    <property type="match status" value="1"/>
</dbReference>
<evidence type="ECO:0000313" key="4">
    <source>
        <dbReference type="EMBL" id="GGD19743.1"/>
    </source>
</evidence>
<feature type="domain" description="Secretion system C-terminal sorting" evidence="2">
    <location>
        <begin position="557"/>
        <end position="631"/>
    </location>
</feature>
<dbReference type="NCBIfam" id="NF038128">
    <property type="entry name" value="choice_anch_J"/>
    <property type="match status" value="1"/>
</dbReference>
<accession>A0A917D9V5</accession>
<dbReference type="NCBIfam" id="TIGR04183">
    <property type="entry name" value="Por_Secre_tail"/>
    <property type="match status" value="1"/>
</dbReference>
<dbReference type="InterPro" id="IPR055353">
    <property type="entry name" value="DUF7619"/>
</dbReference>
<feature type="domain" description="DUF7619" evidence="3">
    <location>
        <begin position="406"/>
        <end position="540"/>
    </location>
</feature>
<proteinExistence type="predicted"/>
<dbReference type="Proteomes" id="UP000625735">
    <property type="component" value="Unassembled WGS sequence"/>
</dbReference>
<reference evidence="4" key="2">
    <citation type="submission" date="2020-09" db="EMBL/GenBank/DDBJ databases">
        <authorList>
            <person name="Sun Q."/>
            <person name="Zhou Y."/>
        </authorList>
    </citation>
    <scope>NUCLEOTIDE SEQUENCE</scope>
    <source>
        <strain evidence="4">CGMCC 1.12506</strain>
    </source>
</reference>
<dbReference type="Pfam" id="PF18962">
    <property type="entry name" value="Por_Secre_tail"/>
    <property type="match status" value="1"/>
</dbReference>
<evidence type="ECO:0008006" key="6">
    <source>
        <dbReference type="Google" id="ProtNLM"/>
    </source>
</evidence>
<organism evidence="4 5">
    <name type="scientific">Flavobacterium orientale</name>
    <dbReference type="NCBI Taxonomy" id="1756020"/>
    <lineage>
        <taxon>Bacteria</taxon>
        <taxon>Pseudomonadati</taxon>
        <taxon>Bacteroidota</taxon>
        <taxon>Flavobacteriia</taxon>
        <taxon>Flavobacteriales</taxon>
        <taxon>Flavobacteriaceae</taxon>
        <taxon>Flavobacterium</taxon>
    </lineage>
</organism>